<keyword evidence="1" id="KW-0812">Transmembrane</keyword>
<feature type="transmembrane region" description="Helical" evidence="1">
    <location>
        <begin position="12"/>
        <end position="32"/>
    </location>
</feature>
<feature type="transmembrane region" description="Helical" evidence="1">
    <location>
        <begin position="92"/>
        <end position="112"/>
    </location>
</feature>
<evidence type="ECO:0000313" key="3">
    <source>
        <dbReference type="Proteomes" id="UP000186106"/>
    </source>
</evidence>
<evidence type="ECO:0000313" key="2">
    <source>
        <dbReference type="EMBL" id="SIS58259.1"/>
    </source>
</evidence>
<sequence>MKNYIIKNWRILLNIQITGFTLFIILTVIYYWNTSAHASFNRNIEITNLQGIFSLIMTYLFVLFSIITLVYPFLLFTQAYFIWKENSRGKELILLSFLYLLSIISVFALFTINSAQAIKGIE</sequence>
<keyword evidence="1" id="KW-1133">Transmembrane helix</keyword>
<feature type="transmembrane region" description="Helical" evidence="1">
    <location>
        <begin position="52"/>
        <end position="80"/>
    </location>
</feature>
<name>A0A1N7K9K7_9FLAO</name>
<protein>
    <submittedName>
        <fullName evidence="2">Uncharacterized protein</fullName>
    </submittedName>
</protein>
<gene>
    <name evidence="2" type="ORF">SAMN05421768_110109</name>
</gene>
<proteinExistence type="predicted"/>
<dbReference type="Proteomes" id="UP000186106">
    <property type="component" value="Unassembled WGS sequence"/>
</dbReference>
<dbReference type="EMBL" id="FTNZ01000010">
    <property type="protein sequence ID" value="SIS58259.1"/>
    <property type="molecule type" value="Genomic_DNA"/>
</dbReference>
<accession>A0A1N7K9K7</accession>
<evidence type="ECO:0000256" key="1">
    <source>
        <dbReference type="SAM" id="Phobius"/>
    </source>
</evidence>
<organism evidence="2 3">
    <name type="scientific">Chryseobacterium joostei</name>
    <dbReference type="NCBI Taxonomy" id="112234"/>
    <lineage>
        <taxon>Bacteria</taxon>
        <taxon>Pseudomonadati</taxon>
        <taxon>Bacteroidota</taxon>
        <taxon>Flavobacteriia</taxon>
        <taxon>Flavobacteriales</taxon>
        <taxon>Weeksellaceae</taxon>
        <taxon>Chryseobacterium group</taxon>
        <taxon>Chryseobacterium</taxon>
    </lineage>
</organism>
<dbReference type="STRING" id="112234.SAMN05421768_110109"/>
<dbReference type="AlphaFoldDB" id="A0A1N7K9K7"/>
<reference evidence="2 3" key="1">
    <citation type="submission" date="2017-01" db="EMBL/GenBank/DDBJ databases">
        <authorList>
            <person name="Mah S.A."/>
            <person name="Swanson W.J."/>
            <person name="Moy G.W."/>
            <person name="Vacquier V.D."/>
        </authorList>
    </citation>
    <scope>NUCLEOTIDE SEQUENCE [LARGE SCALE GENOMIC DNA]</scope>
    <source>
        <strain evidence="2 3">DSM 16927</strain>
    </source>
</reference>
<keyword evidence="1" id="KW-0472">Membrane</keyword>